<comment type="caution">
    <text evidence="2">The sequence shown here is derived from an EMBL/GenBank/DDBJ whole genome shotgun (WGS) entry which is preliminary data.</text>
</comment>
<dbReference type="InterPro" id="IPR002156">
    <property type="entry name" value="RNaseH_domain"/>
</dbReference>
<dbReference type="Proteomes" id="UP000275267">
    <property type="component" value="Unassembled WGS sequence"/>
</dbReference>
<dbReference type="GO" id="GO:0004523">
    <property type="term" value="F:RNA-DNA hybrid ribonuclease activity"/>
    <property type="evidence" value="ECO:0007669"/>
    <property type="project" value="InterPro"/>
</dbReference>
<dbReference type="Pfam" id="PF13456">
    <property type="entry name" value="RVT_3"/>
    <property type="match status" value="1"/>
</dbReference>
<evidence type="ECO:0000313" key="2">
    <source>
        <dbReference type="EMBL" id="RLN30877.1"/>
    </source>
</evidence>
<dbReference type="OrthoDB" id="1906820at2759"/>
<feature type="domain" description="RNase H type-1" evidence="1">
    <location>
        <begin position="8"/>
        <end position="130"/>
    </location>
</feature>
<protein>
    <recommendedName>
        <fullName evidence="1">RNase H type-1 domain-containing protein</fullName>
    </recommendedName>
</protein>
<proteinExistence type="predicted"/>
<organism evidence="2 3">
    <name type="scientific">Panicum miliaceum</name>
    <name type="common">Proso millet</name>
    <name type="synonym">Broomcorn millet</name>
    <dbReference type="NCBI Taxonomy" id="4540"/>
    <lineage>
        <taxon>Eukaryota</taxon>
        <taxon>Viridiplantae</taxon>
        <taxon>Streptophyta</taxon>
        <taxon>Embryophyta</taxon>
        <taxon>Tracheophyta</taxon>
        <taxon>Spermatophyta</taxon>
        <taxon>Magnoliopsida</taxon>
        <taxon>Liliopsida</taxon>
        <taxon>Poales</taxon>
        <taxon>Poaceae</taxon>
        <taxon>PACMAD clade</taxon>
        <taxon>Panicoideae</taxon>
        <taxon>Panicodae</taxon>
        <taxon>Paniceae</taxon>
        <taxon>Panicinae</taxon>
        <taxon>Panicum</taxon>
        <taxon>Panicum sect. Panicum</taxon>
    </lineage>
</organism>
<dbReference type="CDD" id="cd06222">
    <property type="entry name" value="RNase_H_like"/>
    <property type="match status" value="1"/>
</dbReference>
<dbReference type="AlphaFoldDB" id="A0A3L6T2S4"/>
<dbReference type="STRING" id="4540.A0A3L6T2S4"/>
<dbReference type="InterPro" id="IPR052929">
    <property type="entry name" value="RNase_H-like_EbsB-rel"/>
</dbReference>
<name>A0A3L6T2S4_PANMI</name>
<gene>
    <name evidence="2" type="ORF">C2845_PM05G29200</name>
</gene>
<evidence type="ECO:0000313" key="3">
    <source>
        <dbReference type="Proteomes" id="UP000275267"/>
    </source>
</evidence>
<dbReference type="InterPro" id="IPR012337">
    <property type="entry name" value="RNaseH-like_sf"/>
</dbReference>
<dbReference type="PANTHER" id="PTHR47074">
    <property type="entry name" value="BNAC02G40300D PROTEIN"/>
    <property type="match status" value="1"/>
</dbReference>
<sequence length="161" mass="17372">MPEVWKINVDAAFWEKESAGAWGFIVRDDRSVAVMAGAGRLAVVKDALCAEAHACVAALQAAASHGMQKIVLESDSQTLVKALQSTEYDLAAGGVLFREAKFLLATMFSSTSIVHAYRSCNSVAHELARFGRVRDPDHPIVWMHRLPSFVNGLLSRGSTAG</sequence>
<reference evidence="3" key="1">
    <citation type="journal article" date="2019" name="Nat. Commun.">
        <title>The genome of broomcorn millet.</title>
        <authorList>
            <person name="Zou C."/>
            <person name="Miki D."/>
            <person name="Li D."/>
            <person name="Tang Q."/>
            <person name="Xiao L."/>
            <person name="Rajput S."/>
            <person name="Deng P."/>
            <person name="Jia W."/>
            <person name="Huang R."/>
            <person name="Zhang M."/>
            <person name="Sun Y."/>
            <person name="Hu J."/>
            <person name="Fu X."/>
            <person name="Schnable P.S."/>
            <person name="Li F."/>
            <person name="Zhang H."/>
            <person name="Feng B."/>
            <person name="Zhu X."/>
            <person name="Liu R."/>
            <person name="Schnable J.C."/>
            <person name="Zhu J.-K."/>
            <person name="Zhang H."/>
        </authorList>
    </citation>
    <scope>NUCLEOTIDE SEQUENCE [LARGE SCALE GENOMIC DNA]</scope>
</reference>
<dbReference type="SUPFAM" id="SSF53098">
    <property type="entry name" value="Ribonuclease H-like"/>
    <property type="match status" value="1"/>
</dbReference>
<evidence type="ECO:0000259" key="1">
    <source>
        <dbReference type="Pfam" id="PF13456"/>
    </source>
</evidence>
<accession>A0A3L6T2S4</accession>
<dbReference type="GO" id="GO:0003676">
    <property type="term" value="F:nucleic acid binding"/>
    <property type="evidence" value="ECO:0007669"/>
    <property type="project" value="InterPro"/>
</dbReference>
<dbReference type="PANTHER" id="PTHR47074:SF70">
    <property type="entry name" value="OS07G0513450 PROTEIN"/>
    <property type="match status" value="1"/>
</dbReference>
<keyword evidence="3" id="KW-1185">Reference proteome</keyword>
<dbReference type="InterPro" id="IPR044730">
    <property type="entry name" value="RNase_H-like_dom_plant"/>
</dbReference>
<dbReference type="InterPro" id="IPR036397">
    <property type="entry name" value="RNaseH_sf"/>
</dbReference>
<dbReference type="EMBL" id="PQIB02000003">
    <property type="protein sequence ID" value="RLN30877.1"/>
    <property type="molecule type" value="Genomic_DNA"/>
</dbReference>
<dbReference type="Gene3D" id="3.30.420.10">
    <property type="entry name" value="Ribonuclease H-like superfamily/Ribonuclease H"/>
    <property type="match status" value="1"/>
</dbReference>